<evidence type="ECO:0008006" key="3">
    <source>
        <dbReference type="Google" id="ProtNLM"/>
    </source>
</evidence>
<dbReference type="OrthoDB" id="350054at2157"/>
<keyword evidence="2" id="KW-1185">Reference proteome</keyword>
<accession>A0A4V0P1T1</accession>
<name>A0A4V0P1T1_9ARCH</name>
<proteinExistence type="predicted"/>
<dbReference type="KEGG" id="ccai:NAS2_1413"/>
<reference evidence="1 2" key="1">
    <citation type="journal article" date="2019" name="ISME J.">
        <title>Isolation and characterization of a thermophilic sulfur- and iron-reducing thaumarchaeote from a terrestrial acidic hot spring.</title>
        <authorList>
            <person name="Kato S."/>
            <person name="Itoh T."/>
            <person name="Yuki M."/>
            <person name="Nagamori M."/>
            <person name="Ohnishi M."/>
            <person name="Uematsu K."/>
            <person name="Suzuki K."/>
            <person name="Takashina T."/>
            <person name="Ohkuma M."/>
        </authorList>
    </citation>
    <scope>NUCLEOTIDE SEQUENCE [LARGE SCALE GENOMIC DNA]</scope>
    <source>
        <strain evidence="1 2">NAS-02</strain>
    </source>
</reference>
<dbReference type="AlphaFoldDB" id="A0A4V0P1T1"/>
<dbReference type="EMBL" id="AP018732">
    <property type="protein sequence ID" value="BBE42800.1"/>
    <property type="molecule type" value="Genomic_DNA"/>
</dbReference>
<sequence>MPRIKYAGLIERLRRSDLFTFRLLEGEVGRDYAKILVHNLRRRGEIVELLKGVYSFRKSPYMMVKAMPMSYIGLGTAAFLHGMWEQVPNIVVLSPLVSRIVRGGERDVAGMKVILRRISDDMFFGYELLYLEEIGGWIRISDPEKTVVDMAYFKDPLLREVLENAEVDGTRLNEYLGLMERRGVRGWRSARRILRDVGERTSAQARREREAASSRWTT</sequence>
<dbReference type="Proteomes" id="UP000509448">
    <property type="component" value="Chromosome"/>
</dbReference>
<evidence type="ECO:0000313" key="2">
    <source>
        <dbReference type="Proteomes" id="UP000509448"/>
    </source>
</evidence>
<organism evidence="1 2">
    <name type="scientific">Conexivisphaera calida</name>
    <dbReference type="NCBI Taxonomy" id="1874277"/>
    <lineage>
        <taxon>Archaea</taxon>
        <taxon>Nitrososphaerota</taxon>
        <taxon>Conexivisphaeria</taxon>
        <taxon>Conexivisphaerales</taxon>
        <taxon>Conexivisphaeraceae</taxon>
        <taxon>Conexivisphaera</taxon>
    </lineage>
</organism>
<evidence type="ECO:0000313" key="1">
    <source>
        <dbReference type="EMBL" id="BBE42800.1"/>
    </source>
</evidence>
<dbReference type="RefSeq" id="WP_174448996.1">
    <property type="nucleotide sequence ID" value="NZ_AP018732.1"/>
</dbReference>
<protein>
    <recommendedName>
        <fullName evidence="3">AbiEi antitoxin C-terminal domain-containing protein</fullName>
    </recommendedName>
</protein>
<dbReference type="GeneID" id="55585224"/>
<gene>
    <name evidence="1" type="ORF">NAS2_1413</name>
</gene>